<evidence type="ECO:0000256" key="2">
    <source>
        <dbReference type="ARBA" id="ARBA00022723"/>
    </source>
</evidence>
<feature type="compositionally biased region" description="Basic and acidic residues" evidence="11">
    <location>
        <begin position="181"/>
        <end position="194"/>
    </location>
</feature>
<dbReference type="InterPro" id="IPR013087">
    <property type="entry name" value="Znf_C2H2_type"/>
</dbReference>
<keyword evidence="7" id="KW-0238">DNA-binding</keyword>
<dbReference type="Pfam" id="PF00096">
    <property type="entry name" value="zf-C2H2"/>
    <property type="match status" value="2"/>
</dbReference>
<evidence type="ECO:0000256" key="11">
    <source>
        <dbReference type="SAM" id="MobiDB-lite"/>
    </source>
</evidence>
<dbReference type="FunFam" id="3.30.160.60:FF:002169">
    <property type="entry name" value="Zgc:174573"/>
    <property type="match status" value="1"/>
</dbReference>
<gene>
    <name evidence="13" type="ORF">EVAR_13363_1</name>
</gene>
<organism evidence="13 14">
    <name type="scientific">Eumeta variegata</name>
    <name type="common">Bagworm moth</name>
    <name type="synonym">Eumeta japonica</name>
    <dbReference type="NCBI Taxonomy" id="151549"/>
    <lineage>
        <taxon>Eukaryota</taxon>
        <taxon>Metazoa</taxon>
        <taxon>Ecdysozoa</taxon>
        <taxon>Arthropoda</taxon>
        <taxon>Hexapoda</taxon>
        <taxon>Insecta</taxon>
        <taxon>Pterygota</taxon>
        <taxon>Neoptera</taxon>
        <taxon>Endopterygota</taxon>
        <taxon>Lepidoptera</taxon>
        <taxon>Glossata</taxon>
        <taxon>Ditrysia</taxon>
        <taxon>Tineoidea</taxon>
        <taxon>Psychidae</taxon>
        <taxon>Oiketicinae</taxon>
        <taxon>Eumeta</taxon>
    </lineage>
</organism>
<name>A0A4C1TS30_EUMVA</name>
<reference evidence="13 14" key="1">
    <citation type="journal article" date="2019" name="Commun. Biol.">
        <title>The bagworm genome reveals a unique fibroin gene that provides high tensile strength.</title>
        <authorList>
            <person name="Kono N."/>
            <person name="Nakamura H."/>
            <person name="Ohtoshi R."/>
            <person name="Tomita M."/>
            <person name="Numata K."/>
            <person name="Arakawa K."/>
        </authorList>
    </citation>
    <scope>NUCLEOTIDE SEQUENCE [LARGE SCALE GENOMIC DNA]</scope>
</reference>
<dbReference type="FunFam" id="3.30.160.60:FF:000322">
    <property type="entry name" value="GDNF-inducible zinc finger protein 1"/>
    <property type="match status" value="1"/>
</dbReference>
<keyword evidence="14" id="KW-1185">Reference proteome</keyword>
<evidence type="ECO:0000313" key="14">
    <source>
        <dbReference type="Proteomes" id="UP000299102"/>
    </source>
</evidence>
<evidence type="ECO:0000256" key="10">
    <source>
        <dbReference type="PROSITE-ProRule" id="PRU00042"/>
    </source>
</evidence>
<dbReference type="GO" id="GO:0008270">
    <property type="term" value="F:zinc ion binding"/>
    <property type="evidence" value="ECO:0007669"/>
    <property type="project" value="UniProtKB-KW"/>
</dbReference>
<keyword evidence="4 10" id="KW-0863">Zinc-finger</keyword>
<proteinExistence type="predicted"/>
<dbReference type="Gene3D" id="3.30.160.60">
    <property type="entry name" value="Classic Zinc Finger"/>
    <property type="match status" value="2"/>
</dbReference>
<comment type="subcellular location">
    <subcellularLocation>
        <location evidence="1">Nucleus</location>
    </subcellularLocation>
</comment>
<comment type="caution">
    <text evidence="13">The sequence shown here is derived from an EMBL/GenBank/DDBJ whole genome shotgun (WGS) entry which is preliminary data.</text>
</comment>
<keyword evidence="3" id="KW-0677">Repeat</keyword>
<dbReference type="STRING" id="151549.A0A4C1TS30"/>
<keyword evidence="8" id="KW-0804">Transcription</keyword>
<evidence type="ECO:0000259" key="12">
    <source>
        <dbReference type="PROSITE" id="PS50157"/>
    </source>
</evidence>
<sequence>MSKFGDQIGERRSAEREHRCEYELERPAAEFTADWRGGRANALMRRRRALLAFVSALGAVRERLFACARCPAAFARRPYLVTHMRTHTGERPYQCDACLKRFTQKSSLNIHKRTHTGGSLPRAARRSPLHRSHCRILNSTVSPQTLFFINTYIRHSSFCIMSSVCVREYRDRIARESARWLRAGSEAHERDSERSRRRAATGAPRSSPRGASRAPPPL</sequence>
<dbReference type="PANTHER" id="PTHR23226:SF399">
    <property type="entry name" value="ZINC FINGER PROTEIN 182-LIKE PROTEIN"/>
    <property type="match status" value="1"/>
</dbReference>
<evidence type="ECO:0000256" key="3">
    <source>
        <dbReference type="ARBA" id="ARBA00022737"/>
    </source>
</evidence>
<evidence type="ECO:0000256" key="9">
    <source>
        <dbReference type="ARBA" id="ARBA00023242"/>
    </source>
</evidence>
<feature type="domain" description="C2H2-type" evidence="12">
    <location>
        <begin position="93"/>
        <end position="120"/>
    </location>
</feature>
<feature type="compositionally biased region" description="Low complexity" evidence="11">
    <location>
        <begin position="200"/>
        <end position="218"/>
    </location>
</feature>
<dbReference type="GO" id="GO:0000981">
    <property type="term" value="F:DNA-binding transcription factor activity, RNA polymerase II-specific"/>
    <property type="evidence" value="ECO:0007669"/>
    <property type="project" value="TreeGrafter"/>
</dbReference>
<keyword evidence="9" id="KW-0539">Nucleus</keyword>
<dbReference type="InterPro" id="IPR036236">
    <property type="entry name" value="Znf_C2H2_sf"/>
</dbReference>
<evidence type="ECO:0000313" key="13">
    <source>
        <dbReference type="EMBL" id="GBP16748.1"/>
    </source>
</evidence>
<dbReference type="EMBL" id="BGZK01000081">
    <property type="protein sequence ID" value="GBP16748.1"/>
    <property type="molecule type" value="Genomic_DNA"/>
</dbReference>
<dbReference type="OrthoDB" id="6077919at2759"/>
<keyword evidence="2" id="KW-0479">Metal-binding</keyword>
<feature type="domain" description="C2H2-type" evidence="12">
    <location>
        <begin position="65"/>
        <end position="92"/>
    </location>
</feature>
<evidence type="ECO:0000256" key="5">
    <source>
        <dbReference type="ARBA" id="ARBA00022833"/>
    </source>
</evidence>
<evidence type="ECO:0000256" key="7">
    <source>
        <dbReference type="ARBA" id="ARBA00023125"/>
    </source>
</evidence>
<keyword evidence="6" id="KW-0805">Transcription regulation</keyword>
<keyword evidence="5" id="KW-0862">Zinc</keyword>
<protein>
    <recommendedName>
        <fullName evidence="12">C2H2-type domain-containing protein</fullName>
    </recommendedName>
</protein>
<feature type="region of interest" description="Disordered" evidence="11">
    <location>
        <begin position="181"/>
        <end position="218"/>
    </location>
</feature>
<dbReference type="AlphaFoldDB" id="A0A4C1TS30"/>
<dbReference type="PANTHER" id="PTHR23226">
    <property type="entry name" value="ZINC FINGER AND SCAN DOMAIN-CONTAINING"/>
    <property type="match status" value="1"/>
</dbReference>
<evidence type="ECO:0000256" key="6">
    <source>
        <dbReference type="ARBA" id="ARBA00023015"/>
    </source>
</evidence>
<dbReference type="GO" id="GO:0000978">
    <property type="term" value="F:RNA polymerase II cis-regulatory region sequence-specific DNA binding"/>
    <property type="evidence" value="ECO:0007669"/>
    <property type="project" value="TreeGrafter"/>
</dbReference>
<evidence type="ECO:0000256" key="4">
    <source>
        <dbReference type="ARBA" id="ARBA00022771"/>
    </source>
</evidence>
<evidence type="ECO:0000256" key="1">
    <source>
        <dbReference type="ARBA" id="ARBA00004123"/>
    </source>
</evidence>
<dbReference type="GO" id="GO:0005634">
    <property type="term" value="C:nucleus"/>
    <property type="evidence" value="ECO:0007669"/>
    <property type="project" value="UniProtKB-SubCell"/>
</dbReference>
<dbReference type="PROSITE" id="PS00028">
    <property type="entry name" value="ZINC_FINGER_C2H2_1"/>
    <property type="match status" value="2"/>
</dbReference>
<dbReference type="PROSITE" id="PS50157">
    <property type="entry name" value="ZINC_FINGER_C2H2_2"/>
    <property type="match status" value="2"/>
</dbReference>
<accession>A0A4C1TS30</accession>
<dbReference type="Proteomes" id="UP000299102">
    <property type="component" value="Unassembled WGS sequence"/>
</dbReference>
<dbReference type="SMART" id="SM00355">
    <property type="entry name" value="ZnF_C2H2"/>
    <property type="match status" value="2"/>
</dbReference>
<evidence type="ECO:0000256" key="8">
    <source>
        <dbReference type="ARBA" id="ARBA00023163"/>
    </source>
</evidence>
<dbReference type="SUPFAM" id="SSF57667">
    <property type="entry name" value="beta-beta-alpha zinc fingers"/>
    <property type="match status" value="1"/>
</dbReference>